<keyword evidence="3 5" id="KW-1133">Transmembrane helix</keyword>
<feature type="transmembrane region" description="Helical" evidence="5">
    <location>
        <begin position="342"/>
        <end position="359"/>
    </location>
</feature>
<sequence length="432" mass="47321">EGGQGDGKGFDPFAERKVDNPTTDCDTLTHLLKASLGTGILAMPIAFKNAGLLVGCFATILVAFVCTHCAYILVKCAHMLYYKTRTTEMSFADVAETAFSAGPPWAKKFAKPSRYLIQVSLFATYFGTCSVYAVIVAANFKQIIEHYQGPEMGEYSIRLITAYWLIPLILLSWVPDLKYLAPVSMVANIFMGTGLGITFYYLVWDLPSLDSVPLVAPVENFPQFFSITVFAMEAIGVVMPLENSMKTPQHFVGICGVLNKGMSGVTLVYIFLGFLGYLKYQDATLGSITLNLPTEEIPAQVVKILIALAVFCTFGLQFYVCLDIGWNAIKDRFHKRPRLANYIMRTVLVTGAVLLAVAVPTIEPFIGLIGAFCFSILGLLIPVFIETVTYWDVGFGPGNWVALKNVIITVIGLMALIFGSRGAIMDIVALYT</sequence>
<dbReference type="Proteomes" id="UP000008237">
    <property type="component" value="Unassembled WGS sequence"/>
</dbReference>
<dbReference type="FunCoup" id="E2B643">
    <property type="interactions" value="103"/>
</dbReference>
<feature type="transmembrane region" description="Helical" evidence="5">
    <location>
        <begin position="262"/>
        <end position="280"/>
    </location>
</feature>
<dbReference type="STRING" id="610380.E2B643"/>
<name>E2B643_HARSA</name>
<accession>E2B643</accession>
<dbReference type="EMBL" id="GL445914">
    <property type="protein sequence ID" value="EFN88832.1"/>
    <property type="molecule type" value="Genomic_DNA"/>
</dbReference>
<keyword evidence="2 5" id="KW-0812">Transmembrane</keyword>
<feature type="transmembrane region" description="Helical" evidence="5">
    <location>
        <begin position="224"/>
        <end position="241"/>
    </location>
</feature>
<keyword evidence="4 5" id="KW-0472">Membrane</keyword>
<comment type="subcellular location">
    <subcellularLocation>
        <location evidence="1">Membrane</location>
        <topology evidence="1">Multi-pass membrane protein</topology>
    </subcellularLocation>
</comment>
<dbReference type="Pfam" id="PF01490">
    <property type="entry name" value="Aa_trans"/>
    <property type="match status" value="1"/>
</dbReference>
<dbReference type="AlphaFoldDB" id="E2B643"/>
<feature type="transmembrane region" description="Helical" evidence="5">
    <location>
        <begin position="186"/>
        <end position="204"/>
    </location>
</feature>
<gene>
    <name evidence="7" type="ORF">EAI_08417</name>
</gene>
<feature type="transmembrane region" description="Helical" evidence="5">
    <location>
        <begin position="50"/>
        <end position="74"/>
    </location>
</feature>
<evidence type="ECO:0000256" key="1">
    <source>
        <dbReference type="ARBA" id="ARBA00004141"/>
    </source>
</evidence>
<feature type="transmembrane region" description="Helical" evidence="5">
    <location>
        <begin position="115"/>
        <end position="135"/>
    </location>
</feature>
<dbReference type="GO" id="GO:0015179">
    <property type="term" value="F:L-amino acid transmembrane transporter activity"/>
    <property type="evidence" value="ECO:0007669"/>
    <property type="project" value="TreeGrafter"/>
</dbReference>
<feature type="non-terminal residue" evidence="7">
    <location>
        <position position="1"/>
    </location>
</feature>
<keyword evidence="8" id="KW-1185">Reference proteome</keyword>
<dbReference type="PANTHER" id="PTHR22950:SF154">
    <property type="entry name" value="PROTON-COUPLED AMINO ACID TRANSPORTER-LIKE PROTEIN PATHETIC"/>
    <property type="match status" value="1"/>
</dbReference>
<dbReference type="InterPro" id="IPR013057">
    <property type="entry name" value="AA_transpt_TM"/>
</dbReference>
<proteinExistence type="predicted"/>
<feature type="domain" description="Amino acid transporter transmembrane" evidence="6">
    <location>
        <begin position="26"/>
        <end position="424"/>
    </location>
</feature>
<evidence type="ECO:0000256" key="3">
    <source>
        <dbReference type="ARBA" id="ARBA00022989"/>
    </source>
</evidence>
<reference evidence="7 8" key="1">
    <citation type="journal article" date="2010" name="Science">
        <title>Genomic comparison of the ants Camponotus floridanus and Harpegnathos saltator.</title>
        <authorList>
            <person name="Bonasio R."/>
            <person name="Zhang G."/>
            <person name="Ye C."/>
            <person name="Mutti N.S."/>
            <person name="Fang X."/>
            <person name="Qin N."/>
            <person name="Donahue G."/>
            <person name="Yang P."/>
            <person name="Li Q."/>
            <person name="Li C."/>
            <person name="Zhang P."/>
            <person name="Huang Z."/>
            <person name="Berger S.L."/>
            <person name="Reinberg D."/>
            <person name="Wang J."/>
            <person name="Liebig J."/>
        </authorList>
    </citation>
    <scope>NUCLEOTIDE SEQUENCE [LARGE SCALE GENOMIC DNA]</scope>
    <source>
        <strain evidence="7 8">R22 G/1</strain>
    </source>
</reference>
<evidence type="ECO:0000256" key="5">
    <source>
        <dbReference type="SAM" id="Phobius"/>
    </source>
</evidence>
<dbReference type="OMA" id="MYSGLVM"/>
<dbReference type="OrthoDB" id="1684102at2759"/>
<feature type="transmembrane region" description="Helical" evidence="5">
    <location>
        <begin position="406"/>
        <end position="431"/>
    </location>
</feature>
<dbReference type="PANTHER" id="PTHR22950">
    <property type="entry name" value="AMINO ACID TRANSPORTER"/>
    <property type="match status" value="1"/>
</dbReference>
<evidence type="ECO:0000256" key="4">
    <source>
        <dbReference type="ARBA" id="ARBA00023136"/>
    </source>
</evidence>
<organism evidence="8">
    <name type="scientific">Harpegnathos saltator</name>
    <name type="common">Jerdon's jumping ant</name>
    <dbReference type="NCBI Taxonomy" id="610380"/>
    <lineage>
        <taxon>Eukaryota</taxon>
        <taxon>Metazoa</taxon>
        <taxon>Ecdysozoa</taxon>
        <taxon>Arthropoda</taxon>
        <taxon>Hexapoda</taxon>
        <taxon>Insecta</taxon>
        <taxon>Pterygota</taxon>
        <taxon>Neoptera</taxon>
        <taxon>Endopterygota</taxon>
        <taxon>Hymenoptera</taxon>
        <taxon>Apocrita</taxon>
        <taxon>Aculeata</taxon>
        <taxon>Formicoidea</taxon>
        <taxon>Formicidae</taxon>
        <taxon>Ponerinae</taxon>
        <taxon>Ponerini</taxon>
        <taxon>Harpegnathos</taxon>
    </lineage>
</organism>
<evidence type="ECO:0000313" key="7">
    <source>
        <dbReference type="EMBL" id="EFN88832.1"/>
    </source>
</evidence>
<dbReference type="InParanoid" id="E2B643"/>
<evidence type="ECO:0000313" key="8">
    <source>
        <dbReference type="Proteomes" id="UP000008237"/>
    </source>
</evidence>
<evidence type="ECO:0000256" key="2">
    <source>
        <dbReference type="ARBA" id="ARBA00022692"/>
    </source>
</evidence>
<protein>
    <submittedName>
        <fullName evidence="7">Proton-coupled amino acid transporter 4</fullName>
    </submittedName>
</protein>
<feature type="transmembrane region" description="Helical" evidence="5">
    <location>
        <begin position="365"/>
        <end position="385"/>
    </location>
</feature>
<dbReference type="GO" id="GO:0005774">
    <property type="term" value="C:vacuolar membrane"/>
    <property type="evidence" value="ECO:0007669"/>
    <property type="project" value="TreeGrafter"/>
</dbReference>
<feature type="transmembrane region" description="Helical" evidence="5">
    <location>
        <begin position="300"/>
        <end position="322"/>
    </location>
</feature>
<evidence type="ECO:0000259" key="6">
    <source>
        <dbReference type="Pfam" id="PF01490"/>
    </source>
</evidence>
<feature type="transmembrane region" description="Helical" evidence="5">
    <location>
        <begin position="155"/>
        <end position="174"/>
    </location>
</feature>